<evidence type="ECO:0000256" key="5">
    <source>
        <dbReference type="ARBA" id="ARBA00022840"/>
    </source>
</evidence>
<evidence type="ECO:0000259" key="9">
    <source>
        <dbReference type="Pfam" id="PF02782"/>
    </source>
</evidence>
<dbReference type="Gene3D" id="3.30.420.40">
    <property type="match status" value="2"/>
</dbReference>
<dbReference type="InterPro" id="IPR000577">
    <property type="entry name" value="Carb_kinase_FGGY"/>
</dbReference>
<keyword evidence="5" id="KW-0067">ATP-binding</keyword>
<reference evidence="10 11" key="1">
    <citation type="submission" date="2019-09" db="EMBL/GenBank/DDBJ databases">
        <title>Wenzhouxiangella sp. Genome sequencing and assembly.</title>
        <authorList>
            <person name="Zhang R."/>
        </authorList>
    </citation>
    <scope>NUCLEOTIDE SEQUENCE [LARGE SCALE GENOMIC DNA]</scope>
    <source>
        <strain evidence="10 11">W260</strain>
    </source>
</reference>
<dbReference type="GO" id="GO:0005524">
    <property type="term" value="F:ATP binding"/>
    <property type="evidence" value="ECO:0007669"/>
    <property type="project" value="UniProtKB-KW"/>
</dbReference>
<keyword evidence="4 7" id="KW-0418">Kinase</keyword>
<dbReference type="PROSITE" id="PS00445">
    <property type="entry name" value="FGGY_KINASES_2"/>
    <property type="match status" value="1"/>
</dbReference>
<dbReference type="GO" id="GO:0006071">
    <property type="term" value="P:glycerol metabolic process"/>
    <property type="evidence" value="ECO:0007669"/>
    <property type="project" value="TreeGrafter"/>
</dbReference>
<evidence type="ECO:0000259" key="8">
    <source>
        <dbReference type="Pfam" id="PF00370"/>
    </source>
</evidence>
<accession>A0A5N0T7Z0</accession>
<evidence type="ECO:0000313" key="10">
    <source>
        <dbReference type="EMBL" id="KAA9131040.1"/>
    </source>
</evidence>
<dbReference type="InterPro" id="IPR043129">
    <property type="entry name" value="ATPase_NBD"/>
</dbReference>
<name>A0A5N0T7Z0_9GAMM</name>
<organism evidence="10 11">
    <name type="scientific">Marinihelvus fidelis</name>
    <dbReference type="NCBI Taxonomy" id="2613842"/>
    <lineage>
        <taxon>Bacteria</taxon>
        <taxon>Pseudomonadati</taxon>
        <taxon>Pseudomonadota</taxon>
        <taxon>Gammaproteobacteria</taxon>
        <taxon>Chromatiales</taxon>
        <taxon>Wenzhouxiangellaceae</taxon>
        <taxon>Marinihelvus</taxon>
    </lineage>
</organism>
<evidence type="ECO:0000256" key="4">
    <source>
        <dbReference type="ARBA" id="ARBA00022777"/>
    </source>
</evidence>
<keyword evidence="11" id="KW-1185">Reference proteome</keyword>
<dbReference type="InterPro" id="IPR018483">
    <property type="entry name" value="Carb_kinase_FGGY_CS"/>
</dbReference>
<dbReference type="Pfam" id="PF00370">
    <property type="entry name" value="FGGY_N"/>
    <property type="match status" value="1"/>
</dbReference>
<feature type="domain" description="Carbohydrate kinase FGGY N-terminal" evidence="8">
    <location>
        <begin position="4"/>
        <end position="249"/>
    </location>
</feature>
<dbReference type="PANTHER" id="PTHR10196">
    <property type="entry name" value="SUGAR KINASE"/>
    <property type="match status" value="1"/>
</dbReference>
<dbReference type="NCBIfam" id="NF000756">
    <property type="entry name" value="PRK00047.1"/>
    <property type="match status" value="1"/>
</dbReference>
<dbReference type="RefSeq" id="WP_150864678.1">
    <property type="nucleotide sequence ID" value="NZ_VYXP01000006.1"/>
</dbReference>
<dbReference type="CDD" id="cd07769">
    <property type="entry name" value="ASKHA_NBD_FGGY_GK"/>
    <property type="match status" value="1"/>
</dbReference>
<evidence type="ECO:0000313" key="11">
    <source>
        <dbReference type="Proteomes" id="UP000325372"/>
    </source>
</evidence>
<evidence type="ECO:0000256" key="3">
    <source>
        <dbReference type="ARBA" id="ARBA00022741"/>
    </source>
</evidence>
<dbReference type="EMBL" id="VYXP01000006">
    <property type="protein sequence ID" value="KAA9131040.1"/>
    <property type="molecule type" value="Genomic_DNA"/>
</dbReference>
<keyword evidence="3" id="KW-0547">Nucleotide-binding</keyword>
<evidence type="ECO:0000256" key="1">
    <source>
        <dbReference type="ARBA" id="ARBA00009156"/>
    </source>
</evidence>
<evidence type="ECO:0000256" key="6">
    <source>
        <dbReference type="ARBA" id="ARBA00043149"/>
    </source>
</evidence>
<dbReference type="GO" id="GO:0004370">
    <property type="term" value="F:glycerol kinase activity"/>
    <property type="evidence" value="ECO:0007669"/>
    <property type="project" value="TreeGrafter"/>
</dbReference>
<evidence type="ECO:0000256" key="2">
    <source>
        <dbReference type="ARBA" id="ARBA00022679"/>
    </source>
</evidence>
<comment type="caution">
    <text evidence="10">The sequence shown here is derived from an EMBL/GenBank/DDBJ whole genome shotgun (WGS) entry which is preliminary data.</text>
</comment>
<dbReference type="PANTHER" id="PTHR10196:SF69">
    <property type="entry name" value="GLYCEROL KINASE"/>
    <property type="match status" value="1"/>
</dbReference>
<dbReference type="Proteomes" id="UP000325372">
    <property type="component" value="Unassembled WGS sequence"/>
</dbReference>
<dbReference type="PIRSF" id="PIRSF000538">
    <property type="entry name" value="GlpK"/>
    <property type="match status" value="1"/>
</dbReference>
<comment type="similarity">
    <text evidence="1 7">Belongs to the FGGY kinase family.</text>
</comment>
<dbReference type="SUPFAM" id="SSF53067">
    <property type="entry name" value="Actin-like ATPase domain"/>
    <property type="match status" value="2"/>
</dbReference>
<dbReference type="AlphaFoldDB" id="A0A5N0T7Z0"/>
<dbReference type="GO" id="GO:0005829">
    <property type="term" value="C:cytosol"/>
    <property type="evidence" value="ECO:0007669"/>
    <property type="project" value="TreeGrafter"/>
</dbReference>
<evidence type="ECO:0000256" key="7">
    <source>
        <dbReference type="RuleBase" id="RU003733"/>
    </source>
</evidence>
<gene>
    <name evidence="10" type="primary">glpK</name>
    <name evidence="10" type="ORF">F3N42_11915</name>
</gene>
<dbReference type="InterPro" id="IPR018484">
    <property type="entry name" value="FGGY_N"/>
</dbReference>
<feature type="domain" description="Carbohydrate kinase FGGY C-terminal" evidence="9">
    <location>
        <begin position="260"/>
        <end position="447"/>
    </location>
</feature>
<proteinExistence type="inferred from homology"/>
<keyword evidence="2 7" id="KW-0808">Transferase</keyword>
<dbReference type="Pfam" id="PF02782">
    <property type="entry name" value="FGGY_C"/>
    <property type="match status" value="1"/>
</dbReference>
<sequence length="501" mass="53842">MTRILAIDQSTSATKALLFDTDGRCLDKVSRDHRQHYPQPGWVEHDAEEIWQNTLAVSRELLDRNDGIAGELAGISITNQRETVVVFERGSGKPLCPAMVWQCRRGNDLCSMHEAAGAGGEVRARSGLYLDAYFSASKLQWLVRNRPELAAKLDSGEALVGTIDAYLVYRLTDGAVFATDSTNASRTLLYDINTRGWSETLCTLWQVPMKALPEVRESGAQFGATTLGGALPEPLPIAGIMGDSQAALFAHRCFQPGSAKATFGTGSSVMLNIGDQPLNPGNGVVTALAWELDGQPTYAFEGIIIHSASTLTWLRDQLGLLDNVDDVEALAGEIDDTGGVYLVPAFSGLGFPYWAPEARALITGLSGYSDRRHVARAALESMAYQLHDVLAAMQAESGVTLGRLHADGGPTANRMLMQFTADITRTELQVARAPDCSALGTALMGMLGLGIHSSPEELTASPPEDTVLTPSMSEAAARFRLDGWRQAVDQALKHSHQPSSS</sequence>
<dbReference type="InterPro" id="IPR018485">
    <property type="entry name" value="FGGY_C"/>
</dbReference>
<protein>
    <recommendedName>
        <fullName evidence="6">ATP:glycerol 3-phosphotransferase</fullName>
    </recommendedName>
</protein>
<dbReference type="PROSITE" id="PS00933">
    <property type="entry name" value="FGGY_KINASES_1"/>
    <property type="match status" value="1"/>
</dbReference>